<name>A0A3P6DSU0_BRAOL</name>
<organism evidence="1">
    <name type="scientific">Brassica oleracea</name>
    <name type="common">Wild cabbage</name>
    <dbReference type="NCBI Taxonomy" id="3712"/>
    <lineage>
        <taxon>Eukaryota</taxon>
        <taxon>Viridiplantae</taxon>
        <taxon>Streptophyta</taxon>
        <taxon>Embryophyta</taxon>
        <taxon>Tracheophyta</taxon>
        <taxon>Spermatophyta</taxon>
        <taxon>Magnoliopsida</taxon>
        <taxon>eudicotyledons</taxon>
        <taxon>Gunneridae</taxon>
        <taxon>Pentapetalae</taxon>
        <taxon>rosids</taxon>
        <taxon>malvids</taxon>
        <taxon>Brassicales</taxon>
        <taxon>Brassicaceae</taxon>
        <taxon>Brassiceae</taxon>
        <taxon>Brassica</taxon>
    </lineage>
</organism>
<dbReference type="EMBL" id="LR031874">
    <property type="protein sequence ID" value="VDD26494.1"/>
    <property type="molecule type" value="Genomic_DNA"/>
</dbReference>
<gene>
    <name evidence="1" type="ORF">BOLC2T11618H</name>
</gene>
<dbReference type="AlphaFoldDB" id="A0A3P6DSU0"/>
<accession>A0A3P6DSU0</accession>
<proteinExistence type="predicted"/>
<evidence type="ECO:0000313" key="1">
    <source>
        <dbReference type="EMBL" id="VDD26494.1"/>
    </source>
</evidence>
<sequence>MELIDRVVLSKESGEVASTENLFFGKAVEKEESDFRG</sequence>
<reference evidence="1" key="1">
    <citation type="submission" date="2018-11" db="EMBL/GenBank/DDBJ databases">
        <authorList>
            <consortium name="Genoscope - CEA"/>
            <person name="William W."/>
        </authorList>
    </citation>
    <scope>NUCLEOTIDE SEQUENCE</scope>
</reference>
<protein>
    <submittedName>
        <fullName evidence="1">Uncharacterized protein</fullName>
    </submittedName>
</protein>